<protein>
    <submittedName>
        <fullName evidence="2">Uncharacterized protein</fullName>
    </submittedName>
</protein>
<organism evidence="2 3">
    <name type="scientific">Dactylosporangium maewongense</name>
    <dbReference type="NCBI Taxonomy" id="634393"/>
    <lineage>
        <taxon>Bacteria</taxon>
        <taxon>Bacillati</taxon>
        <taxon>Actinomycetota</taxon>
        <taxon>Actinomycetes</taxon>
        <taxon>Micromonosporales</taxon>
        <taxon>Micromonosporaceae</taxon>
        <taxon>Dactylosporangium</taxon>
    </lineage>
</organism>
<feature type="compositionally biased region" description="Basic and acidic residues" evidence="1">
    <location>
        <begin position="14"/>
        <end position="32"/>
    </location>
</feature>
<dbReference type="Proteomes" id="UP001501470">
    <property type="component" value="Unassembled WGS sequence"/>
</dbReference>
<evidence type="ECO:0000313" key="3">
    <source>
        <dbReference type="Proteomes" id="UP001501470"/>
    </source>
</evidence>
<evidence type="ECO:0000313" key="2">
    <source>
        <dbReference type="EMBL" id="GAA1577255.1"/>
    </source>
</evidence>
<gene>
    <name evidence="2" type="ORF">GCM10009827_118880</name>
</gene>
<proteinExistence type="predicted"/>
<dbReference type="EMBL" id="BAAAQD010000064">
    <property type="protein sequence ID" value="GAA1577255.1"/>
    <property type="molecule type" value="Genomic_DNA"/>
</dbReference>
<name>A0ABN2DK10_9ACTN</name>
<evidence type="ECO:0000256" key="1">
    <source>
        <dbReference type="SAM" id="MobiDB-lite"/>
    </source>
</evidence>
<reference evidence="2 3" key="1">
    <citation type="journal article" date="2019" name="Int. J. Syst. Evol. Microbiol.">
        <title>The Global Catalogue of Microorganisms (GCM) 10K type strain sequencing project: providing services to taxonomists for standard genome sequencing and annotation.</title>
        <authorList>
            <consortium name="The Broad Institute Genomics Platform"/>
            <consortium name="The Broad Institute Genome Sequencing Center for Infectious Disease"/>
            <person name="Wu L."/>
            <person name="Ma J."/>
        </authorList>
    </citation>
    <scope>NUCLEOTIDE SEQUENCE [LARGE SCALE GENOMIC DNA]</scope>
    <source>
        <strain evidence="2 3">JCM 15933</strain>
    </source>
</reference>
<sequence>MIGGADRGAFGVRFDGDDAHAGVGPPDRRDEGAVPGGRLQDQRARWKVWQVGVRHGAEFVGEVVRGAVAGVAGMV</sequence>
<keyword evidence="3" id="KW-1185">Reference proteome</keyword>
<feature type="region of interest" description="Disordered" evidence="1">
    <location>
        <begin position="1"/>
        <end position="39"/>
    </location>
</feature>
<comment type="caution">
    <text evidence="2">The sequence shown here is derived from an EMBL/GenBank/DDBJ whole genome shotgun (WGS) entry which is preliminary data.</text>
</comment>
<accession>A0ABN2DK10</accession>